<accession>A0A136PV94</accession>
<dbReference type="AlphaFoldDB" id="A0A136PV94"/>
<comment type="caution">
    <text evidence="2">The sequence shown here is derived from an EMBL/GenBank/DDBJ whole genome shotgun (WGS) entry which is preliminary data.</text>
</comment>
<feature type="region of interest" description="Disordered" evidence="1">
    <location>
        <begin position="1"/>
        <end position="24"/>
    </location>
</feature>
<protein>
    <submittedName>
        <fullName evidence="2">Uncharacterized protein</fullName>
    </submittedName>
</protein>
<proteinExistence type="predicted"/>
<name>A0A136PV94_9ACTN</name>
<reference evidence="2 3" key="1">
    <citation type="submission" date="2016-01" db="EMBL/GenBank/DDBJ databases">
        <title>Whole genome sequence and analysis of Micromonospora rosaria DSM 803, which can produce antibacterial substance rosamicin.</title>
        <authorList>
            <person name="Yang H."/>
            <person name="He X."/>
            <person name="Zhu D."/>
        </authorList>
    </citation>
    <scope>NUCLEOTIDE SEQUENCE [LARGE SCALE GENOMIC DNA]</scope>
    <source>
        <strain evidence="2 3">DSM 803</strain>
    </source>
</reference>
<dbReference type="RefSeq" id="WP_067362723.1">
    <property type="nucleotide sequence ID" value="NZ_JBIUBN010000010.1"/>
</dbReference>
<gene>
    <name evidence="2" type="ORF">AWW66_09210</name>
</gene>
<dbReference type="OrthoDB" id="9778740at2"/>
<sequence length="61" mass="6907">MPRAGATLSTTGRPSRGHTDESRARWREVDGHFVDTLVGEDDAWWRRGNPDGRHAVFDAHH</sequence>
<evidence type="ECO:0000313" key="2">
    <source>
        <dbReference type="EMBL" id="KXK62305.1"/>
    </source>
</evidence>
<evidence type="ECO:0000313" key="3">
    <source>
        <dbReference type="Proteomes" id="UP000070620"/>
    </source>
</evidence>
<dbReference type="Proteomes" id="UP000070620">
    <property type="component" value="Unassembled WGS sequence"/>
</dbReference>
<keyword evidence="3" id="KW-1185">Reference proteome</keyword>
<organism evidence="2 3">
    <name type="scientific">Micromonospora rosaria</name>
    <dbReference type="NCBI Taxonomy" id="47874"/>
    <lineage>
        <taxon>Bacteria</taxon>
        <taxon>Bacillati</taxon>
        <taxon>Actinomycetota</taxon>
        <taxon>Actinomycetes</taxon>
        <taxon>Micromonosporales</taxon>
        <taxon>Micromonosporaceae</taxon>
        <taxon>Micromonospora</taxon>
    </lineage>
</organism>
<evidence type="ECO:0000256" key="1">
    <source>
        <dbReference type="SAM" id="MobiDB-lite"/>
    </source>
</evidence>
<dbReference type="EMBL" id="LRQV01000022">
    <property type="protein sequence ID" value="KXK62305.1"/>
    <property type="molecule type" value="Genomic_DNA"/>
</dbReference>